<evidence type="ECO:0000256" key="1">
    <source>
        <dbReference type="SAM" id="Phobius"/>
    </source>
</evidence>
<dbReference type="Pfam" id="PF09948">
    <property type="entry name" value="PpoB2"/>
    <property type="match status" value="1"/>
</dbReference>
<keyword evidence="1" id="KW-1133">Transmembrane helix</keyword>
<feature type="transmembrane region" description="Helical" evidence="1">
    <location>
        <begin position="91"/>
        <end position="118"/>
    </location>
</feature>
<evidence type="ECO:0000313" key="3">
    <source>
        <dbReference type="Proteomes" id="UP001205861"/>
    </source>
</evidence>
<feature type="transmembrane region" description="Helical" evidence="1">
    <location>
        <begin position="269"/>
        <end position="287"/>
    </location>
</feature>
<feature type="transmembrane region" description="Helical" evidence="1">
    <location>
        <begin position="42"/>
        <end position="60"/>
    </location>
</feature>
<name>A0ABT2BFF7_9BURK</name>
<accession>A0ABT2BFF7</accession>
<dbReference type="EMBL" id="JANUGV010000001">
    <property type="protein sequence ID" value="MCS0606810.1"/>
    <property type="molecule type" value="Genomic_DNA"/>
</dbReference>
<keyword evidence="1" id="KW-0472">Membrane</keyword>
<feature type="transmembrane region" description="Helical" evidence="1">
    <location>
        <begin position="228"/>
        <end position="257"/>
    </location>
</feature>
<keyword evidence="1" id="KW-0812">Transmembrane</keyword>
<reference evidence="2 3" key="1">
    <citation type="submission" date="2022-08" db="EMBL/GenBank/DDBJ databases">
        <title>Reclassification of Massilia species as members of the genera Telluria, Duganella, Pseudoduganella, Mokoshia gen. nov. and Zemynaea gen. nov. using orthogonal and non-orthogonal genome-based approaches.</title>
        <authorList>
            <person name="Bowman J.P."/>
        </authorList>
    </citation>
    <scope>NUCLEOTIDE SEQUENCE [LARGE SCALE GENOMIC DNA]</scope>
    <source>
        <strain evidence="2 3">JCM 31607</strain>
    </source>
</reference>
<keyword evidence="3" id="KW-1185">Reference proteome</keyword>
<evidence type="ECO:0000313" key="2">
    <source>
        <dbReference type="EMBL" id="MCS0606810.1"/>
    </source>
</evidence>
<organism evidence="2 3">
    <name type="scientific">Massilia solisilvae</name>
    <dbReference type="NCBI Taxonomy" id="1811225"/>
    <lineage>
        <taxon>Bacteria</taxon>
        <taxon>Pseudomonadati</taxon>
        <taxon>Pseudomonadota</taxon>
        <taxon>Betaproteobacteria</taxon>
        <taxon>Burkholderiales</taxon>
        <taxon>Oxalobacteraceae</taxon>
        <taxon>Telluria group</taxon>
        <taxon>Massilia</taxon>
    </lineage>
</organism>
<proteinExistence type="predicted"/>
<dbReference type="RefSeq" id="WP_258854611.1">
    <property type="nucleotide sequence ID" value="NZ_JANUGV010000001.1"/>
</dbReference>
<dbReference type="Proteomes" id="UP001205861">
    <property type="component" value="Unassembled WGS sequence"/>
</dbReference>
<protein>
    <submittedName>
        <fullName evidence="2">DUF2182 domain-containing protein</fullName>
    </submittedName>
</protein>
<gene>
    <name evidence="2" type="ORF">NX773_01350</name>
</gene>
<feature type="transmembrane region" description="Helical" evidence="1">
    <location>
        <begin position="130"/>
        <end position="158"/>
    </location>
</feature>
<sequence>MRQARAACAGWPQPASLPARARVAGMNALTPVPRRTGSERTIVIGFLSALVALCWAWLVFRALHPGPGDTAAGMAMSMEPPPPMPYRASELGLVLGMWVAMMSAMMLPATTPAVVLFARVSRLYHAVRRPYLATALFVLGYLFSWTLFAAAATLVQWALHDAGALDNGMAVTNATVAGLALVAAGVYQWTPAKYASLHHCRTPLAFVLTGWRRGAWGAFRMGVTHGRYCVGCCALLATLLFAAGVMNLAAAAALALLVLTEKLAPGGTWIATLAGLAMVAWGTLLLFP</sequence>
<comment type="caution">
    <text evidence="2">The sequence shown here is derived from an EMBL/GenBank/DDBJ whole genome shotgun (WGS) entry which is preliminary data.</text>
</comment>
<feature type="transmembrane region" description="Helical" evidence="1">
    <location>
        <begin position="170"/>
        <end position="189"/>
    </location>
</feature>
<dbReference type="InterPro" id="IPR018688">
    <property type="entry name" value="PpoB2-like"/>
</dbReference>